<dbReference type="Gene3D" id="1.10.10.10">
    <property type="entry name" value="Winged helix-like DNA-binding domain superfamily/Winged helix DNA-binding domain"/>
    <property type="match status" value="1"/>
</dbReference>
<evidence type="ECO:0000313" key="9">
    <source>
        <dbReference type="EMBL" id="AHY15101.1"/>
    </source>
</evidence>
<dbReference type="PROSITE" id="PS50043">
    <property type="entry name" value="HTH_LUXR_2"/>
    <property type="match status" value="1"/>
</dbReference>
<keyword evidence="1 6" id="KW-0597">Phosphoprotein</keyword>
<evidence type="ECO:0000313" key="10">
    <source>
        <dbReference type="EMBL" id="RLU59056.1"/>
    </source>
</evidence>
<dbReference type="KEGG" id="siq:DQ08_01065"/>
<dbReference type="SMART" id="SM00421">
    <property type="entry name" value="HTH_LUXR"/>
    <property type="match status" value="1"/>
</dbReference>
<protein>
    <submittedName>
        <fullName evidence="10">DNA-binding response regulator</fullName>
    </submittedName>
    <submittedName>
        <fullName evidence="9">Transcriptional regulator</fullName>
    </submittedName>
</protein>
<organism evidence="10 12">
    <name type="scientific">Streptococcus iniae</name>
    <name type="common">Streptococcus shiloi</name>
    <dbReference type="NCBI Taxonomy" id="1346"/>
    <lineage>
        <taxon>Bacteria</taxon>
        <taxon>Bacillati</taxon>
        <taxon>Bacillota</taxon>
        <taxon>Bacilli</taxon>
        <taxon>Lactobacillales</taxon>
        <taxon>Streptococcaceae</taxon>
        <taxon>Streptococcus</taxon>
    </lineage>
</organism>
<dbReference type="RefSeq" id="WP_003098979.1">
    <property type="nucleotide sequence ID" value="NZ_CP010783.1"/>
</dbReference>
<dbReference type="Proteomes" id="UP000269148">
    <property type="component" value="Unassembled WGS sequence"/>
</dbReference>
<evidence type="ECO:0000259" key="7">
    <source>
        <dbReference type="PROSITE" id="PS50043"/>
    </source>
</evidence>
<dbReference type="Pfam" id="PF00196">
    <property type="entry name" value="GerE"/>
    <property type="match status" value="1"/>
</dbReference>
<feature type="domain" description="Response regulatory" evidence="8">
    <location>
        <begin position="2"/>
        <end position="117"/>
    </location>
</feature>
<dbReference type="CDD" id="cd06170">
    <property type="entry name" value="LuxR_C_like"/>
    <property type="match status" value="1"/>
</dbReference>
<dbReference type="PRINTS" id="PR00038">
    <property type="entry name" value="HTHLUXR"/>
</dbReference>
<dbReference type="SUPFAM" id="SSF52172">
    <property type="entry name" value="CheY-like"/>
    <property type="match status" value="1"/>
</dbReference>
<dbReference type="EMBL" id="QLQD01000013">
    <property type="protein sequence ID" value="RLU59056.1"/>
    <property type="molecule type" value="Genomic_DNA"/>
</dbReference>
<evidence type="ECO:0000259" key="8">
    <source>
        <dbReference type="PROSITE" id="PS50110"/>
    </source>
</evidence>
<dbReference type="GO" id="GO:0006355">
    <property type="term" value="P:regulation of DNA-templated transcription"/>
    <property type="evidence" value="ECO:0007669"/>
    <property type="project" value="InterPro"/>
</dbReference>
<dbReference type="EMBL" id="CP007586">
    <property type="protein sequence ID" value="AHY15101.1"/>
    <property type="molecule type" value="Genomic_DNA"/>
</dbReference>
<dbReference type="KEGG" id="siz:SI82_01315"/>
<dbReference type="InterPro" id="IPR011006">
    <property type="entry name" value="CheY-like_superfamily"/>
</dbReference>
<dbReference type="PROSITE" id="PS50110">
    <property type="entry name" value="RESPONSE_REGULATORY"/>
    <property type="match status" value="1"/>
</dbReference>
<dbReference type="Gene3D" id="3.40.50.2300">
    <property type="match status" value="1"/>
</dbReference>
<evidence type="ECO:0000256" key="1">
    <source>
        <dbReference type="ARBA" id="ARBA00022553"/>
    </source>
</evidence>
<dbReference type="InterPro" id="IPR000792">
    <property type="entry name" value="Tscrpt_reg_LuxR_C"/>
</dbReference>
<dbReference type="SMART" id="SM00448">
    <property type="entry name" value="REC"/>
    <property type="match status" value="1"/>
</dbReference>
<feature type="domain" description="HTH luxR-type" evidence="7">
    <location>
        <begin position="131"/>
        <end position="196"/>
    </location>
</feature>
<dbReference type="GO" id="GO:0000160">
    <property type="term" value="P:phosphorelay signal transduction system"/>
    <property type="evidence" value="ECO:0007669"/>
    <property type="project" value="UniProtKB-KW"/>
</dbReference>
<evidence type="ECO:0000256" key="3">
    <source>
        <dbReference type="ARBA" id="ARBA00023015"/>
    </source>
</evidence>
<dbReference type="InterPro" id="IPR016032">
    <property type="entry name" value="Sig_transdc_resp-reg_C-effctor"/>
</dbReference>
<keyword evidence="5" id="KW-0804">Transcription</keyword>
<keyword evidence="11" id="KW-1185">Reference proteome</keyword>
<dbReference type="STRING" id="1346.BMF34_01240"/>
<dbReference type="InterPro" id="IPR001789">
    <property type="entry name" value="Sig_transdc_resp-reg_receiver"/>
</dbReference>
<dbReference type="InterPro" id="IPR036388">
    <property type="entry name" value="WH-like_DNA-bd_sf"/>
</dbReference>
<dbReference type="KEGG" id="sio:DW64_01060"/>
<dbReference type="SMR" id="A0A3L8GMS7"/>
<evidence type="ECO:0000256" key="6">
    <source>
        <dbReference type="PROSITE-ProRule" id="PRU00169"/>
    </source>
</evidence>
<keyword evidence="2" id="KW-0902">Two-component regulatory system</keyword>
<sequence>MKLLVAEDQSMLRDALCQLLSFQDEVTQVFSAENGQKAIQLLSKEVIDVAILDIEMPEQSGLDVLEWIRENQDIKVIIVTTFKRKGYFQRALKAHVDGYVLKDRSISELMKTINLVLEGHKEYSPELIEEVAFSSNPLSLREQEILKEVATGSSNQEIAETLFLSHGTVRNYMSSILIKLSASNRTDAVRIARDQGWL</sequence>
<reference evidence="10 12" key="2">
    <citation type="submission" date="2018-06" db="EMBL/GenBank/DDBJ databases">
        <title>Mutators as drivers of adaptation in pathogenic bacteria and a risk factor for host jumps and vaccine escape.</title>
        <authorList>
            <person name="Barnes A.C."/>
            <person name="Silayeva O."/>
        </authorList>
    </citation>
    <scope>NUCLEOTIDE SEQUENCE [LARGE SCALE GENOMIC DNA]</scope>
    <source>
        <strain evidence="10 12">QMA0445</strain>
    </source>
</reference>
<dbReference type="AlphaFoldDB" id="A0A3L8GMS7"/>
<keyword evidence="4 10" id="KW-0238">DNA-binding</keyword>
<dbReference type="GeneID" id="35764777"/>
<dbReference type="Proteomes" id="UP000025245">
    <property type="component" value="Chromosome"/>
</dbReference>
<proteinExistence type="predicted"/>
<evidence type="ECO:0000256" key="5">
    <source>
        <dbReference type="ARBA" id="ARBA00023163"/>
    </source>
</evidence>
<reference evidence="9 11" key="1">
    <citation type="journal article" date="2014" name="Genome Announc.">
        <title>Complete Genome Sequence of a Virulent Strain, Streptococcus iniae ISET0901, Isolated from Diseased Tilapia.</title>
        <authorList>
            <person name="Pridgeon J.W."/>
            <person name="Zhang D."/>
            <person name="Zhang L."/>
        </authorList>
    </citation>
    <scope>NUCLEOTIDE SEQUENCE [LARGE SCALE GENOMIC DNA]</scope>
    <source>
        <strain evidence="9 11">ISET0901</strain>
    </source>
</reference>
<dbReference type="InterPro" id="IPR039420">
    <property type="entry name" value="WalR-like"/>
</dbReference>
<evidence type="ECO:0000313" key="12">
    <source>
        <dbReference type="Proteomes" id="UP000269148"/>
    </source>
</evidence>
<feature type="modified residue" description="4-aspartylphosphate" evidence="6">
    <location>
        <position position="53"/>
    </location>
</feature>
<dbReference type="OrthoDB" id="9780153at2"/>
<dbReference type="GO" id="GO:0003677">
    <property type="term" value="F:DNA binding"/>
    <property type="evidence" value="ECO:0007669"/>
    <property type="project" value="UniProtKB-KW"/>
</dbReference>
<dbReference type="CDD" id="cd19930">
    <property type="entry name" value="REC_DesR-like"/>
    <property type="match status" value="1"/>
</dbReference>
<dbReference type="PROSITE" id="PS00622">
    <property type="entry name" value="HTH_LUXR_1"/>
    <property type="match status" value="1"/>
</dbReference>
<keyword evidence="3" id="KW-0805">Transcription regulation</keyword>
<dbReference type="Pfam" id="PF00072">
    <property type="entry name" value="Response_reg"/>
    <property type="match status" value="1"/>
</dbReference>
<evidence type="ECO:0000256" key="2">
    <source>
        <dbReference type="ARBA" id="ARBA00023012"/>
    </source>
</evidence>
<dbReference type="PANTHER" id="PTHR43214">
    <property type="entry name" value="TWO-COMPONENT RESPONSE REGULATOR"/>
    <property type="match status" value="1"/>
</dbReference>
<evidence type="ECO:0000313" key="11">
    <source>
        <dbReference type="Proteomes" id="UP000025245"/>
    </source>
</evidence>
<gene>
    <name evidence="10" type="ORF">DIY07_00985</name>
    <name evidence="9" type="ORF">DQ08_01065</name>
</gene>
<evidence type="ECO:0000256" key="4">
    <source>
        <dbReference type="ARBA" id="ARBA00023125"/>
    </source>
</evidence>
<dbReference type="SUPFAM" id="SSF46894">
    <property type="entry name" value="C-terminal effector domain of the bipartite response regulators"/>
    <property type="match status" value="1"/>
</dbReference>
<accession>A0A3L8GMS7</accession>
<dbReference type="PANTHER" id="PTHR43214:SF42">
    <property type="entry name" value="TRANSCRIPTIONAL REGULATORY PROTEIN DESR"/>
    <property type="match status" value="1"/>
</dbReference>
<name>A0A3L8GMS7_STRIN</name>